<evidence type="ECO:0000256" key="3">
    <source>
        <dbReference type="ARBA" id="ARBA00012895"/>
    </source>
</evidence>
<dbReference type="FunFam" id="3.40.50.670:FF:000006">
    <property type="entry name" value="DNA topoisomerase (ATP-hydrolyzing)"/>
    <property type="match status" value="1"/>
</dbReference>
<dbReference type="PRINTS" id="PR00418">
    <property type="entry name" value="TPI2FAMILY"/>
</dbReference>
<proteinExistence type="predicted"/>
<dbReference type="FunFam" id="3.30.565.10:FF:000063">
    <property type="entry name" value="DNA topoisomerase (ATP-hydrolyzing)"/>
    <property type="match status" value="1"/>
</dbReference>
<dbReference type="InterPro" id="IPR001241">
    <property type="entry name" value="Topo_IIA"/>
</dbReference>
<dbReference type="Pfam" id="PF01751">
    <property type="entry name" value="Toprim"/>
    <property type="match status" value="1"/>
</dbReference>
<feature type="domain" description="Toprim" evidence="12">
    <location>
        <begin position="409"/>
        <end position="519"/>
    </location>
</feature>
<dbReference type="Gene3D" id="3.40.50.670">
    <property type="match status" value="1"/>
</dbReference>
<dbReference type="PRINTS" id="PR01159">
    <property type="entry name" value="DNAGYRASEB"/>
</dbReference>
<dbReference type="OrthoDB" id="9802808at2"/>
<evidence type="ECO:0000256" key="2">
    <source>
        <dbReference type="ARBA" id="ARBA00001946"/>
    </source>
</evidence>
<keyword evidence="10 13" id="KW-0413">Isomerase</keyword>
<keyword evidence="14" id="KW-1185">Reference proteome</keyword>
<dbReference type="InterPro" id="IPR013760">
    <property type="entry name" value="Topo_IIA-like_dom_sf"/>
</dbReference>
<organism evidence="13 14">
    <name type="scientific">Chryseobacterium shigense</name>
    <dbReference type="NCBI Taxonomy" id="297244"/>
    <lineage>
        <taxon>Bacteria</taxon>
        <taxon>Pseudomonadati</taxon>
        <taxon>Bacteroidota</taxon>
        <taxon>Flavobacteriia</taxon>
        <taxon>Flavobacteriales</taxon>
        <taxon>Weeksellaceae</taxon>
        <taxon>Chryseobacterium group</taxon>
        <taxon>Chryseobacterium</taxon>
    </lineage>
</organism>
<comment type="subunit">
    <text evidence="11">Heterotetramer composed of ParC and ParE.</text>
</comment>
<evidence type="ECO:0000313" key="14">
    <source>
        <dbReference type="Proteomes" id="UP000186373"/>
    </source>
</evidence>
<keyword evidence="8" id="KW-0799">Topoisomerase</keyword>
<evidence type="ECO:0000256" key="8">
    <source>
        <dbReference type="ARBA" id="ARBA00023029"/>
    </source>
</evidence>
<dbReference type="InterPro" id="IPR006171">
    <property type="entry name" value="TOPRIM_dom"/>
</dbReference>
<name>A0A1N7HXI7_9FLAO</name>
<keyword evidence="9" id="KW-0238">DNA-binding</keyword>
<evidence type="ECO:0000313" key="13">
    <source>
        <dbReference type="EMBL" id="SIS29448.1"/>
    </source>
</evidence>
<evidence type="ECO:0000256" key="5">
    <source>
        <dbReference type="ARBA" id="ARBA00022741"/>
    </source>
</evidence>
<dbReference type="SUPFAM" id="SSF54211">
    <property type="entry name" value="Ribosomal protein S5 domain 2-like"/>
    <property type="match status" value="1"/>
</dbReference>
<comment type="catalytic activity">
    <reaction evidence="1">
        <text>ATP-dependent breakage, passage and rejoining of double-stranded DNA.</text>
        <dbReference type="EC" id="5.6.2.2"/>
    </reaction>
</comment>
<evidence type="ECO:0000256" key="7">
    <source>
        <dbReference type="ARBA" id="ARBA00022842"/>
    </source>
</evidence>
<evidence type="ECO:0000256" key="10">
    <source>
        <dbReference type="ARBA" id="ARBA00023235"/>
    </source>
</evidence>
<dbReference type="InterPro" id="IPR003594">
    <property type="entry name" value="HATPase_dom"/>
</dbReference>
<dbReference type="PROSITE" id="PS00177">
    <property type="entry name" value="TOPOISOMERASE_II"/>
    <property type="match status" value="1"/>
</dbReference>
<dbReference type="Gene3D" id="3.30.230.10">
    <property type="match status" value="1"/>
</dbReference>
<dbReference type="EMBL" id="FTNY01000001">
    <property type="protein sequence ID" value="SIS29448.1"/>
    <property type="molecule type" value="Genomic_DNA"/>
</dbReference>
<dbReference type="CDD" id="cd01030">
    <property type="entry name" value="TOPRIM_TopoIIA_like"/>
    <property type="match status" value="1"/>
</dbReference>
<dbReference type="GO" id="GO:0006265">
    <property type="term" value="P:DNA topological change"/>
    <property type="evidence" value="ECO:0007669"/>
    <property type="project" value="InterPro"/>
</dbReference>
<keyword evidence="7" id="KW-0460">Magnesium</keyword>
<keyword evidence="4" id="KW-0479">Metal-binding</keyword>
<evidence type="ECO:0000256" key="1">
    <source>
        <dbReference type="ARBA" id="ARBA00000185"/>
    </source>
</evidence>
<dbReference type="GO" id="GO:0046872">
    <property type="term" value="F:metal ion binding"/>
    <property type="evidence" value="ECO:0007669"/>
    <property type="project" value="UniProtKB-KW"/>
</dbReference>
<dbReference type="InterPro" id="IPR036890">
    <property type="entry name" value="HATPase_C_sf"/>
</dbReference>
<dbReference type="Gene3D" id="3.30.565.10">
    <property type="entry name" value="Histidine kinase-like ATPase, C-terminal domain"/>
    <property type="match status" value="1"/>
</dbReference>
<evidence type="ECO:0000256" key="11">
    <source>
        <dbReference type="ARBA" id="ARBA00063644"/>
    </source>
</evidence>
<evidence type="ECO:0000256" key="9">
    <source>
        <dbReference type="ARBA" id="ARBA00023125"/>
    </source>
</evidence>
<dbReference type="AlphaFoldDB" id="A0A1N7HXI7"/>
<dbReference type="InterPro" id="IPR013506">
    <property type="entry name" value="Topo_IIA_bsu_dom2"/>
</dbReference>
<dbReference type="InterPro" id="IPR013759">
    <property type="entry name" value="Topo_IIA_B_C"/>
</dbReference>
<dbReference type="SUPFAM" id="SSF55874">
    <property type="entry name" value="ATPase domain of HSP90 chaperone/DNA topoisomerase II/histidine kinase"/>
    <property type="match status" value="1"/>
</dbReference>
<evidence type="ECO:0000256" key="4">
    <source>
        <dbReference type="ARBA" id="ARBA00022723"/>
    </source>
</evidence>
<dbReference type="RefSeq" id="WP_076504376.1">
    <property type="nucleotide sequence ID" value="NZ_FTNY01000001.1"/>
</dbReference>
<keyword evidence="5" id="KW-0547">Nucleotide-binding</keyword>
<dbReference type="GO" id="GO:0005524">
    <property type="term" value="F:ATP binding"/>
    <property type="evidence" value="ECO:0007669"/>
    <property type="project" value="UniProtKB-KW"/>
</dbReference>
<evidence type="ECO:0000256" key="6">
    <source>
        <dbReference type="ARBA" id="ARBA00022840"/>
    </source>
</evidence>
<dbReference type="PANTHER" id="PTHR45866:SF2">
    <property type="entry name" value="DNA TOPOISOMERASE (ATP-HYDROLYZING)"/>
    <property type="match status" value="1"/>
</dbReference>
<dbReference type="SMART" id="SM00387">
    <property type="entry name" value="HATPase_c"/>
    <property type="match status" value="1"/>
</dbReference>
<dbReference type="InterPro" id="IPR014721">
    <property type="entry name" value="Ribsml_uS5_D2-typ_fold_subgr"/>
</dbReference>
<dbReference type="GO" id="GO:0003918">
    <property type="term" value="F:DNA topoisomerase type II (double strand cut, ATP-hydrolyzing) activity"/>
    <property type="evidence" value="ECO:0007669"/>
    <property type="project" value="UniProtKB-EC"/>
</dbReference>
<dbReference type="CDD" id="cd00822">
    <property type="entry name" value="TopoII_Trans_DNA_gyrase"/>
    <property type="match status" value="1"/>
</dbReference>
<sequence length="627" mass="72126">MSQEINPIYSEDNIRTLDWQEHIRLRPGMYIGKLGDGSSADDGIYILLKEILDNSIDEFRMRSGKRIEIKVDDGKVSIRDFGRGIPLGKVVDAVSKMNTGGKYDSKAFKKSVGLNGVGTKAVNALSEYFRVRSFREGKMKMAEFSRGIITENYDEKDTSDRNGTEISFIPDGEIFLHFKYRKEYIEKMLRNYAYLNPGLKILFNGETYYSENGLKDLLEEEMENEILYSIVHLKDTDIELAITHSDKSQTETYFSFVNGQNTTQGGTHLNAFREAYVKTIREFFNKNFDASDIRKSIIAAISINVEEPVFESQTKTKLGSNDMGPNGPTVRTFIIDFLKSKLDNFLHKNPEIAEAIQRKILISERERKELSGIQKLARERAKKVSLHNKKLRDCRQHYNDQKNERKGETQIFITEGDSASGSITKSRDVETQAVFSLKGKPLNCYGLTKKVVYENEEFNLLQAALNIEESLEDLRYNQVIISTDADVDGMHIRLLMITFFLQFFPDLIKNGHLYILQTPLFRVRNKKETRYCYSEMERIKALNELGKNPEITRFKGLGEISPDEFKHFIGKDIRLEPVVIGKDQTIDQLLEFYMGKNTPDRQLFILENLVVEDTDIDKKEVLDQSAD</sequence>
<dbReference type="PROSITE" id="PS50880">
    <property type="entry name" value="TOPRIM"/>
    <property type="match status" value="1"/>
</dbReference>
<dbReference type="EC" id="5.6.2.2" evidence="3"/>
<accession>A0A1N7HXI7</accession>
<dbReference type="InterPro" id="IPR018522">
    <property type="entry name" value="TopoIIA_CS"/>
</dbReference>
<dbReference type="SUPFAM" id="SSF56719">
    <property type="entry name" value="Type II DNA topoisomerase"/>
    <property type="match status" value="1"/>
</dbReference>
<dbReference type="PANTHER" id="PTHR45866">
    <property type="entry name" value="DNA GYRASE/TOPOISOMERASE SUBUNIT B"/>
    <property type="match status" value="1"/>
</dbReference>
<dbReference type="SMART" id="SM00433">
    <property type="entry name" value="TOP2c"/>
    <property type="match status" value="1"/>
</dbReference>
<keyword evidence="6" id="KW-0067">ATP-binding</keyword>
<protein>
    <recommendedName>
        <fullName evidence="3">DNA topoisomerase (ATP-hydrolyzing)</fullName>
        <ecNumber evidence="3">5.6.2.2</ecNumber>
    </recommendedName>
</protein>
<dbReference type="Pfam" id="PF02518">
    <property type="entry name" value="HATPase_c"/>
    <property type="match status" value="1"/>
</dbReference>
<dbReference type="Proteomes" id="UP000186373">
    <property type="component" value="Unassembled WGS sequence"/>
</dbReference>
<dbReference type="InterPro" id="IPR020568">
    <property type="entry name" value="Ribosomal_Su5_D2-typ_SF"/>
</dbReference>
<dbReference type="Pfam" id="PF00204">
    <property type="entry name" value="DNA_gyraseB"/>
    <property type="match status" value="1"/>
</dbReference>
<evidence type="ECO:0000259" key="12">
    <source>
        <dbReference type="PROSITE" id="PS50880"/>
    </source>
</evidence>
<dbReference type="GO" id="GO:0003677">
    <property type="term" value="F:DNA binding"/>
    <property type="evidence" value="ECO:0007669"/>
    <property type="project" value="UniProtKB-KW"/>
</dbReference>
<gene>
    <name evidence="13" type="ORF">SAMN05421639_101481</name>
</gene>
<comment type="cofactor">
    <cofactor evidence="2">
        <name>Mg(2+)</name>
        <dbReference type="ChEBI" id="CHEBI:18420"/>
    </cofactor>
</comment>
<reference evidence="14" key="1">
    <citation type="submission" date="2017-01" db="EMBL/GenBank/DDBJ databases">
        <authorList>
            <person name="Varghese N."/>
            <person name="Submissions S."/>
        </authorList>
    </citation>
    <scope>NUCLEOTIDE SEQUENCE [LARGE SCALE GENOMIC DNA]</scope>
    <source>
        <strain evidence="14">DSM 17126</strain>
    </source>
</reference>
<dbReference type="InterPro" id="IPR000565">
    <property type="entry name" value="Topo_IIA_B"/>
</dbReference>